<dbReference type="SUPFAM" id="SSF52540">
    <property type="entry name" value="P-loop containing nucleoside triphosphate hydrolases"/>
    <property type="match status" value="1"/>
</dbReference>
<dbReference type="GO" id="GO:0005524">
    <property type="term" value="F:ATP binding"/>
    <property type="evidence" value="ECO:0007669"/>
    <property type="project" value="UniProtKB-UniRule"/>
</dbReference>
<dbReference type="EC" id="2.7.1.24" evidence="8 9"/>
<comment type="catalytic activity">
    <reaction evidence="8">
        <text>3'-dephospho-CoA + ATP = ADP + CoA + H(+)</text>
        <dbReference type="Rhea" id="RHEA:18245"/>
        <dbReference type="ChEBI" id="CHEBI:15378"/>
        <dbReference type="ChEBI" id="CHEBI:30616"/>
        <dbReference type="ChEBI" id="CHEBI:57287"/>
        <dbReference type="ChEBI" id="CHEBI:57328"/>
        <dbReference type="ChEBI" id="CHEBI:456216"/>
        <dbReference type="EC" id="2.7.1.24"/>
    </reaction>
</comment>
<dbReference type="OrthoDB" id="9812943at2"/>
<evidence type="ECO:0000256" key="5">
    <source>
        <dbReference type="ARBA" id="ARBA00022777"/>
    </source>
</evidence>
<evidence type="ECO:0000313" key="10">
    <source>
        <dbReference type="EMBL" id="SDN20506.1"/>
    </source>
</evidence>
<evidence type="ECO:0000256" key="7">
    <source>
        <dbReference type="ARBA" id="ARBA00022993"/>
    </source>
</evidence>
<evidence type="ECO:0000256" key="6">
    <source>
        <dbReference type="ARBA" id="ARBA00022840"/>
    </source>
</evidence>
<dbReference type="InterPro" id="IPR001977">
    <property type="entry name" value="Depp_CoAkinase"/>
</dbReference>
<evidence type="ECO:0000256" key="9">
    <source>
        <dbReference type="NCBIfam" id="TIGR00152"/>
    </source>
</evidence>
<dbReference type="AlphaFoldDB" id="A0A1G9ZIV5"/>
<dbReference type="NCBIfam" id="TIGR00152">
    <property type="entry name" value="dephospho-CoA kinase"/>
    <property type="match status" value="1"/>
</dbReference>
<dbReference type="PROSITE" id="PS51219">
    <property type="entry name" value="DPCK"/>
    <property type="match status" value="1"/>
</dbReference>
<keyword evidence="4 8" id="KW-0547">Nucleotide-binding</keyword>
<protein>
    <recommendedName>
        <fullName evidence="8 9">Dephospho-CoA kinase</fullName>
        <ecNumber evidence="8 9">2.7.1.24</ecNumber>
    </recommendedName>
    <alternativeName>
        <fullName evidence="8">Dephosphocoenzyme A kinase</fullName>
    </alternativeName>
</protein>
<dbReference type="EMBL" id="FNHB01000014">
    <property type="protein sequence ID" value="SDN20506.1"/>
    <property type="molecule type" value="Genomic_DNA"/>
</dbReference>
<organism evidence="10 11">
    <name type="scientific">Dendrosporobacter quercicolus</name>
    <dbReference type="NCBI Taxonomy" id="146817"/>
    <lineage>
        <taxon>Bacteria</taxon>
        <taxon>Bacillati</taxon>
        <taxon>Bacillota</taxon>
        <taxon>Negativicutes</taxon>
        <taxon>Selenomonadales</taxon>
        <taxon>Sporomusaceae</taxon>
        <taxon>Dendrosporobacter</taxon>
    </lineage>
</organism>
<keyword evidence="2 8" id="KW-0963">Cytoplasm</keyword>
<sequence length="202" mass="22458">MYVIGLTGGIASGKSTVSKILFEAGAFILDADQIAHDVVKPHSPAWADIVNTFGKAVLCTDRTVDRRKLGNIIFQDEPARKRLEAIMHPHVRQCIDENLTEYARQDGKIAVVDVPLLYEVGWQQLANEVWVVYVERDTQLQRLLNRNGLSPAQARARIAAQMDLAAKAGLADVVIDNSRELQYTRSQVLAAWKQAVKRAALQ</sequence>
<evidence type="ECO:0000256" key="8">
    <source>
        <dbReference type="HAMAP-Rule" id="MF_00376"/>
    </source>
</evidence>
<keyword evidence="11" id="KW-1185">Reference proteome</keyword>
<dbReference type="GO" id="GO:0005737">
    <property type="term" value="C:cytoplasm"/>
    <property type="evidence" value="ECO:0007669"/>
    <property type="project" value="UniProtKB-SubCell"/>
</dbReference>
<evidence type="ECO:0000256" key="3">
    <source>
        <dbReference type="ARBA" id="ARBA00022679"/>
    </source>
</evidence>
<feature type="binding site" evidence="8">
    <location>
        <begin position="11"/>
        <end position="16"/>
    </location>
    <ligand>
        <name>ATP</name>
        <dbReference type="ChEBI" id="CHEBI:30616"/>
    </ligand>
</feature>
<dbReference type="PANTHER" id="PTHR10695">
    <property type="entry name" value="DEPHOSPHO-COA KINASE-RELATED"/>
    <property type="match status" value="1"/>
</dbReference>
<dbReference type="Gene3D" id="3.40.50.300">
    <property type="entry name" value="P-loop containing nucleotide triphosphate hydrolases"/>
    <property type="match status" value="1"/>
</dbReference>
<evidence type="ECO:0000256" key="1">
    <source>
        <dbReference type="ARBA" id="ARBA00009018"/>
    </source>
</evidence>
<comment type="subcellular location">
    <subcellularLocation>
        <location evidence="8">Cytoplasm</location>
    </subcellularLocation>
</comment>
<evidence type="ECO:0000256" key="2">
    <source>
        <dbReference type="ARBA" id="ARBA00022490"/>
    </source>
</evidence>
<keyword evidence="5 8" id="KW-0418">Kinase</keyword>
<dbReference type="RefSeq" id="WP_092074910.1">
    <property type="nucleotide sequence ID" value="NZ_FNHB01000014.1"/>
</dbReference>
<gene>
    <name evidence="8" type="primary">coaE</name>
    <name evidence="10" type="ORF">SAMN04488502_11457</name>
</gene>
<dbReference type="GO" id="GO:0015937">
    <property type="term" value="P:coenzyme A biosynthetic process"/>
    <property type="evidence" value="ECO:0007669"/>
    <property type="project" value="UniProtKB-UniRule"/>
</dbReference>
<proteinExistence type="inferred from homology"/>
<name>A0A1G9ZIV5_9FIRM</name>
<dbReference type="GO" id="GO:0004140">
    <property type="term" value="F:dephospho-CoA kinase activity"/>
    <property type="evidence" value="ECO:0007669"/>
    <property type="project" value="UniProtKB-UniRule"/>
</dbReference>
<dbReference type="InterPro" id="IPR027417">
    <property type="entry name" value="P-loop_NTPase"/>
</dbReference>
<keyword evidence="6 8" id="KW-0067">ATP-binding</keyword>
<dbReference type="PANTHER" id="PTHR10695:SF46">
    <property type="entry name" value="BIFUNCTIONAL COENZYME A SYNTHASE-RELATED"/>
    <property type="match status" value="1"/>
</dbReference>
<comment type="function">
    <text evidence="8">Catalyzes the phosphorylation of the 3'-hydroxyl group of dephosphocoenzyme A to form coenzyme A.</text>
</comment>
<dbReference type="STRING" id="146817.SAMN04488502_11457"/>
<keyword evidence="7 8" id="KW-0173">Coenzyme A biosynthesis</keyword>
<keyword evidence="3 8" id="KW-0808">Transferase</keyword>
<dbReference type="Proteomes" id="UP000214880">
    <property type="component" value="Unassembled WGS sequence"/>
</dbReference>
<reference evidence="10 11" key="1">
    <citation type="submission" date="2016-10" db="EMBL/GenBank/DDBJ databases">
        <authorList>
            <person name="de Groot N.N."/>
        </authorList>
    </citation>
    <scope>NUCLEOTIDE SEQUENCE [LARGE SCALE GENOMIC DNA]</scope>
    <source>
        <strain evidence="10 11">DSM 1736</strain>
    </source>
</reference>
<evidence type="ECO:0000256" key="4">
    <source>
        <dbReference type="ARBA" id="ARBA00022741"/>
    </source>
</evidence>
<dbReference type="FunFam" id="3.40.50.300:FF:000991">
    <property type="entry name" value="Dephospho-CoA kinase"/>
    <property type="match status" value="1"/>
</dbReference>
<comment type="similarity">
    <text evidence="1 8">Belongs to the CoaE family.</text>
</comment>
<dbReference type="HAMAP" id="MF_00376">
    <property type="entry name" value="Dephospho_CoA_kinase"/>
    <property type="match status" value="1"/>
</dbReference>
<evidence type="ECO:0000313" key="11">
    <source>
        <dbReference type="Proteomes" id="UP000214880"/>
    </source>
</evidence>
<dbReference type="UniPathway" id="UPA00241">
    <property type="reaction ID" value="UER00356"/>
</dbReference>
<dbReference type="CDD" id="cd02022">
    <property type="entry name" value="DPCK"/>
    <property type="match status" value="1"/>
</dbReference>
<comment type="pathway">
    <text evidence="8">Cofactor biosynthesis; coenzyme A biosynthesis; CoA from (R)-pantothenate: step 5/5.</text>
</comment>
<accession>A0A1G9ZIV5</accession>
<dbReference type="Pfam" id="PF01121">
    <property type="entry name" value="CoaE"/>
    <property type="match status" value="1"/>
</dbReference>